<dbReference type="EMBL" id="DRCV01000102">
    <property type="protein sequence ID" value="HDK37825.1"/>
    <property type="molecule type" value="Genomic_DNA"/>
</dbReference>
<dbReference type="InterPro" id="IPR036412">
    <property type="entry name" value="HAD-like_sf"/>
</dbReference>
<dbReference type="Gene3D" id="1.20.1440.100">
    <property type="entry name" value="SG protein - dephosphorylation function"/>
    <property type="match status" value="1"/>
</dbReference>
<keyword evidence="6 11" id="KW-0378">Hydrolase</keyword>
<dbReference type="PANTHER" id="PTHR43344">
    <property type="entry name" value="PHOSPHOSERINE PHOSPHATASE"/>
    <property type="match status" value="1"/>
</dbReference>
<keyword evidence="7" id="KW-0460">Magnesium</keyword>
<dbReference type="GO" id="GO:0046872">
    <property type="term" value="F:metal ion binding"/>
    <property type="evidence" value="ECO:0007669"/>
    <property type="project" value="UniProtKB-KW"/>
</dbReference>
<dbReference type="NCBIfam" id="TIGR01488">
    <property type="entry name" value="HAD-SF-IB"/>
    <property type="match status" value="1"/>
</dbReference>
<protein>
    <recommendedName>
        <fullName evidence="4">Histidinol-phosphatase</fullName>
        <ecNumber evidence="3">3.1.3.15</ecNumber>
    </recommendedName>
    <alternativeName>
        <fullName evidence="8">Histidinol-phosphate phosphatase</fullName>
    </alternativeName>
</protein>
<evidence type="ECO:0000313" key="11">
    <source>
        <dbReference type="EMBL" id="HDK37825.1"/>
    </source>
</evidence>
<dbReference type="PANTHER" id="PTHR43344:SF13">
    <property type="entry name" value="PHOSPHATASE RV3661-RELATED"/>
    <property type="match status" value="1"/>
</dbReference>
<reference evidence="11" key="1">
    <citation type="journal article" date="2020" name="mSystems">
        <title>Genome- and Community-Level Interaction Insights into Carbon Utilization and Element Cycling Functions of Hydrothermarchaeota in Hydrothermal Sediment.</title>
        <authorList>
            <person name="Zhou Z."/>
            <person name="Liu Y."/>
            <person name="Xu W."/>
            <person name="Pan J."/>
            <person name="Luo Z.H."/>
            <person name="Li M."/>
        </authorList>
    </citation>
    <scope>NUCLEOTIDE SEQUENCE [LARGE SCALE GENOMIC DNA]</scope>
    <source>
        <strain evidence="11">HyVt-26</strain>
    </source>
</reference>
<evidence type="ECO:0000256" key="3">
    <source>
        <dbReference type="ARBA" id="ARBA00013085"/>
    </source>
</evidence>
<dbReference type="Proteomes" id="UP000885822">
    <property type="component" value="Unassembled WGS sequence"/>
</dbReference>
<dbReference type="InterPro" id="IPR023214">
    <property type="entry name" value="HAD_sf"/>
</dbReference>
<evidence type="ECO:0000256" key="1">
    <source>
        <dbReference type="ARBA" id="ARBA00004970"/>
    </source>
</evidence>
<dbReference type="InterPro" id="IPR050582">
    <property type="entry name" value="HAD-like_SerB"/>
</dbReference>
<sequence>MALVLFDLDNTLLAGDSDYLWGEFLGEKGLVDPAFYTAENQRFYQEYKDGTLDIFEFLAFSLKPLAEHSMDELKNLHQQFMKEKILPIISDEARMLVDMHRKRGDDLAIITATNSFVTAPIARHFGVEHLIATEPEIQDNRYTGKVSGTPCYREGKVQRLKEWLQTQGLNLGNSWFYSDSHNDLALLEKVTHPIVVDPDSILAATADERGWPVLHLHHAPASA</sequence>
<dbReference type="Pfam" id="PF12710">
    <property type="entry name" value="HAD"/>
    <property type="match status" value="1"/>
</dbReference>
<evidence type="ECO:0000256" key="10">
    <source>
        <dbReference type="ARBA" id="ARBA00053547"/>
    </source>
</evidence>
<name>A0A831NVQ7_9GAMM</name>
<comment type="catalytic activity">
    <reaction evidence="9">
        <text>L-histidinol phosphate + H2O = L-histidinol + phosphate</text>
        <dbReference type="Rhea" id="RHEA:14465"/>
        <dbReference type="ChEBI" id="CHEBI:15377"/>
        <dbReference type="ChEBI" id="CHEBI:43474"/>
        <dbReference type="ChEBI" id="CHEBI:57699"/>
        <dbReference type="ChEBI" id="CHEBI:57980"/>
        <dbReference type="EC" id="3.1.3.15"/>
    </reaction>
    <physiologicalReaction direction="left-to-right" evidence="9">
        <dbReference type="Rhea" id="RHEA:14466"/>
    </physiologicalReaction>
</comment>
<comment type="function">
    <text evidence="10">Catalyzes the dephosphorylation of histidinol-phosphate to histidinol, the direct precursor of histidine.</text>
</comment>
<evidence type="ECO:0000256" key="8">
    <source>
        <dbReference type="ARBA" id="ARBA00033209"/>
    </source>
</evidence>
<dbReference type="NCBIfam" id="TIGR01490">
    <property type="entry name" value="HAD-SF-IB-hyp1"/>
    <property type="match status" value="1"/>
</dbReference>
<evidence type="ECO:0000256" key="4">
    <source>
        <dbReference type="ARBA" id="ARBA00021697"/>
    </source>
</evidence>
<organism evidence="11">
    <name type="scientific">Thiolapillus brandeum</name>
    <dbReference type="NCBI Taxonomy" id="1076588"/>
    <lineage>
        <taxon>Bacteria</taxon>
        <taxon>Pseudomonadati</taxon>
        <taxon>Pseudomonadota</taxon>
        <taxon>Gammaproteobacteria</taxon>
        <taxon>Chromatiales</taxon>
        <taxon>Sedimenticolaceae</taxon>
        <taxon>Thiolapillus</taxon>
    </lineage>
</organism>
<comment type="caution">
    <text evidence="11">The sequence shown here is derived from an EMBL/GenBank/DDBJ whole genome shotgun (WGS) entry which is preliminary data.</text>
</comment>
<dbReference type="EC" id="3.1.3.15" evidence="3"/>
<comment type="similarity">
    <text evidence="2">Belongs to the HAD-like hydrolase superfamily. SerB family.</text>
</comment>
<dbReference type="GO" id="GO:0004401">
    <property type="term" value="F:histidinol-phosphatase activity"/>
    <property type="evidence" value="ECO:0007669"/>
    <property type="project" value="UniProtKB-EC"/>
</dbReference>
<dbReference type="InterPro" id="IPR006385">
    <property type="entry name" value="HAD_hydro_SerB1"/>
</dbReference>
<evidence type="ECO:0000256" key="5">
    <source>
        <dbReference type="ARBA" id="ARBA00022723"/>
    </source>
</evidence>
<dbReference type="SUPFAM" id="SSF56784">
    <property type="entry name" value="HAD-like"/>
    <property type="match status" value="1"/>
</dbReference>
<comment type="pathway">
    <text evidence="1">Amino-acid biosynthesis; L-histidine biosynthesis; L-histidine from 5-phospho-alpha-D-ribose 1-diphosphate: step 8/9.</text>
</comment>
<proteinExistence type="inferred from homology"/>
<dbReference type="FunFam" id="3.40.50.1000:FF:000025">
    <property type="entry name" value="HAD hydrolase, family IB"/>
    <property type="match status" value="1"/>
</dbReference>
<dbReference type="Gene3D" id="3.40.50.1000">
    <property type="entry name" value="HAD superfamily/HAD-like"/>
    <property type="match status" value="1"/>
</dbReference>
<dbReference type="AlphaFoldDB" id="A0A831NVQ7"/>
<keyword evidence="5" id="KW-0479">Metal-binding</keyword>
<evidence type="ECO:0000256" key="2">
    <source>
        <dbReference type="ARBA" id="ARBA00009184"/>
    </source>
</evidence>
<gene>
    <name evidence="11" type="ORF">ENG92_02265</name>
</gene>
<accession>A0A831NVQ7</accession>
<evidence type="ECO:0000256" key="9">
    <source>
        <dbReference type="ARBA" id="ARBA00052092"/>
    </source>
</evidence>
<evidence type="ECO:0000256" key="7">
    <source>
        <dbReference type="ARBA" id="ARBA00022842"/>
    </source>
</evidence>
<dbReference type="CDD" id="cd02612">
    <property type="entry name" value="HAD_PGPPase"/>
    <property type="match status" value="1"/>
</dbReference>
<evidence type="ECO:0000256" key="6">
    <source>
        <dbReference type="ARBA" id="ARBA00022801"/>
    </source>
</evidence>